<reference evidence="2" key="1">
    <citation type="submission" date="2018-05" db="EMBL/GenBank/DDBJ databases">
        <authorList>
            <person name="Lanie J.A."/>
            <person name="Ng W.-L."/>
            <person name="Kazmierczak K.M."/>
            <person name="Andrzejewski T.M."/>
            <person name="Davidsen T.M."/>
            <person name="Wayne K.J."/>
            <person name="Tettelin H."/>
            <person name="Glass J.I."/>
            <person name="Rusch D."/>
            <person name="Podicherti R."/>
            <person name="Tsui H.-C.T."/>
            <person name="Winkler M.E."/>
        </authorList>
    </citation>
    <scope>NUCLEOTIDE SEQUENCE</scope>
</reference>
<dbReference type="AlphaFoldDB" id="A0A381YVK2"/>
<evidence type="ECO:0000259" key="1">
    <source>
        <dbReference type="PROSITE" id="PS51464"/>
    </source>
</evidence>
<gene>
    <name evidence="2" type="ORF">METZ01_LOCUS133467</name>
</gene>
<evidence type="ECO:0000313" key="2">
    <source>
        <dbReference type="EMBL" id="SVA80613.1"/>
    </source>
</evidence>
<feature type="domain" description="SIS" evidence="1">
    <location>
        <begin position="35"/>
        <end position="178"/>
    </location>
</feature>
<dbReference type="SUPFAM" id="SSF53697">
    <property type="entry name" value="SIS domain"/>
    <property type="match status" value="1"/>
</dbReference>
<dbReference type="InterPro" id="IPR046348">
    <property type="entry name" value="SIS_dom_sf"/>
</dbReference>
<dbReference type="PROSITE" id="PS51464">
    <property type="entry name" value="SIS"/>
    <property type="match status" value="1"/>
</dbReference>
<dbReference type="CDD" id="cd05014">
    <property type="entry name" value="SIS_Kpsf"/>
    <property type="match status" value="1"/>
</dbReference>
<dbReference type="EMBL" id="UINC01019082">
    <property type="protein sequence ID" value="SVA80613.1"/>
    <property type="molecule type" value="Genomic_DNA"/>
</dbReference>
<dbReference type="InterPro" id="IPR046342">
    <property type="entry name" value="CBS_dom_sf"/>
</dbReference>
<dbReference type="GO" id="GO:0097367">
    <property type="term" value="F:carbohydrate derivative binding"/>
    <property type="evidence" value="ECO:0007669"/>
    <property type="project" value="InterPro"/>
</dbReference>
<accession>A0A381YVK2</accession>
<dbReference type="InterPro" id="IPR050986">
    <property type="entry name" value="GutQ/KpsF_isomerases"/>
</dbReference>
<dbReference type="InterPro" id="IPR001347">
    <property type="entry name" value="SIS_dom"/>
</dbReference>
<dbReference type="InterPro" id="IPR035474">
    <property type="entry name" value="SIS_Kpsf"/>
</dbReference>
<name>A0A381YVK2_9ZZZZ</name>
<dbReference type="Pfam" id="PF01380">
    <property type="entry name" value="SIS"/>
    <property type="match status" value="1"/>
</dbReference>
<dbReference type="PANTHER" id="PTHR42745:SF1">
    <property type="entry name" value="ARABINOSE 5-PHOSPHATE ISOMERASE KDSD"/>
    <property type="match status" value="1"/>
</dbReference>
<protein>
    <recommendedName>
        <fullName evidence="1">SIS domain-containing protein</fullName>
    </recommendedName>
</protein>
<dbReference type="Gene3D" id="3.10.580.10">
    <property type="entry name" value="CBS-domain"/>
    <property type="match status" value="1"/>
</dbReference>
<dbReference type="Gene3D" id="3.40.50.10490">
    <property type="entry name" value="Glucose-6-phosphate isomerase like protein, domain 1"/>
    <property type="match status" value="1"/>
</dbReference>
<dbReference type="PANTHER" id="PTHR42745">
    <property type="match status" value="1"/>
</dbReference>
<sequence>MKKENYKKHAQSTINLQILALQKLKKSIGNAFNQAVKLIGECTSKTILVGVGKSGHVASQIAASLSSVGAPSFALSANDCSHGDLGSISKKDILILISNSGETAELKPITSYANRNRIALIGVTAKKNSLLYKAADIKLLIPEVKESGPGSIVPSSSIIAQASLGSSLVISVMKYKKHGIMLFKKWHPAGSISKKLLTVKDLMIAEKNKIPFVNENLKMQDALKILKHKNLGFIIARNNKKITTGILT</sequence>
<feature type="non-terminal residue" evidence="2">
    <location>
        <position position="248"/>
    </location>
</feature>
<proteinExistence type="predicted"/>
<dbReference type="GO" id="GO:1901135">
    <property type="term" value="P:carbohydrate derivative metabolic process"/>
    <property type="evidence" value="ECO:0007669"/>
    <property type="project" value="InterPro"/>
</dbReference>
<organism evidence="2">
    <name type="scientific">marine metagenome</name>
    <dbReference type="NCBI Taxonomy" id="408172"/>
    <lineage>
        <taxon>unclassified sequences</taxon>
        <taxon>metagenomes</taxon>
        <taxon>ecological metagenomes</taxon>
    </lineage>
</organism>